<evidence type="ECO:0000256" key="2">
    <source>
        <dbReference type="ARBA" id="ARBA00022473"/>
    </source>
</evidence>
<dbReference type="AlphaFoldDB" id="A0A438KPE3"/>
<sequence>MAGRNHLPPPNALKIREVSSTRAPYPSHHNHHALIEEDRYRHRSGPIPVSAGRYHPAVIDERIVIQHREIQTLLGDNQRLAATHVALKQELAAAQQEISHLSAAAASVKAERDAQVREVYERSLKMEAEVRSIDALNAELAQVRADVQKLSASRQELAAQLQTINTDLSVSRSELKEVQAVKDGIENMRKELQRGRAAIEYEKKTHSNNLEQSEAMGKNMMAMAHEVEKLRAELANAEKRARAAAAAAAAANPSPVVHAYAASYGNSDMGYGGSFYHDPYAMHQRTGDPLCLGVGLFLRWGSEFCDNIKDEVTTITGVL</sequence>
<dbReference type="PANTHER" id="PTHR33405">
    <property type="entry name" value="PROTEIN FLX-LIKE 2"/>
    <property type="match status" value="1"/>
</dbReference>
<dbReference type="GO" id="GO:0030154">
    <property type="term" value="P:cell differentiation"/>
    <property type="evidence" value="ECO:0007669"/>
    <property type="project" value="UniProtKB-KW"/>
</dbReference>
<evidence type="ECO:0000313" key="7">
    <source>
        <dbReference type="EMBL" id="RVX23062.1"/>
    </source>
</evidence>
<dbReference type="InterPro" id="IPR040353">
    <property type="entry name" value="FLX/FLX-like"/>
</dbReference>
<dbReference type="Proteomes" id="UP000288805">
    <property type="component" value="Unassembled WGS sequence"/>
</dbReference>
<dbReference type="Gene3D" id="1.20.5.1160">
    <property type="entry name" value="Vasodilator-stimulated phosphoprotein"/>
    <property type="match status" value="1"/>
</dbReference>
<keyword evidence="2" id="KW-0217">Developmental protein</keyword>
<evidence type="ECO:0000256" key="4">
    <source>
        <dbReference type="ARBA" id="ARBA00023054"/>
    </source>
</evidence>
<protein>
    <submittedName>
        <fullName evidence="7">Protein FLC expressor</fullName>
    </submittedName>
</protein>
<keyword evidence="3" id="KW-0221">Differentiation</keyword>
<reference evidence="7 8" key="1">
    <citation type="journal article" date="2018" name="PLoS Genet.">
        <title>Population sequencing reveals clonal diversity and ancestral inbreeding in the grapevine cultivar Chardonnay.</title>
        <authorList>
            <person name="Roach M.J."/>
            <person name="Johnson D.L."/>
            <person name="Bohlmann J."/>
            <person name="van Vuuren H.J."/>
            <person name="Jones S.J."/>
            <person name="Pretorius I.S."/>
            <person name="Schmidt S.A."/>
            <person name="Borneman A.R."/>
        </authorList>
    </citation>
    <scope>NUCLEOTIDE SEQUENCE [LARGE SCALE GENOMIC DNA]</scope>
    <source>
        <strain evidence="8">cv. Chardonnay</strain>
        <tissue evidence="7">Leaf</tissue>
    </source>
</reference>
<accession>A0A438KPE3</accession>
<evidence type="ECO:0000256" key="6">
    <source>
        <dbReference type="SAM" id="Coils"/>
    </source>
</evidence>
<comment type="similarity">
    <text evidence="1">Belongs to the FLX family.</text>
</comment>
<dbReference type="EMBL" id="QGNW01000002">
    <property type="protein sequence ID" value="RVX23062.1"/>
    <property type="molecule type" value="Genomic_DNA"/>
</dbReference>
<dbReference type="GO" id="GO:0009908">
    <property type="term" value="P:flower development"/>
    <property type="evidence" value="ECO:0007669"/>
    <property type="project" value="UniProtKB-KW"/>
</dbReference>
<feature type="coiled-coil region" evidence="6">
    <location>
        <begin position="220"/>
        <end position="247"/>
    </location>
</feature>
<comment type="caution">
    <text evidence="7">The sequence shown here is derived from an EMBL/GenBank/DDBJ whole genome shotgun (WGS) entry which is preliminary data.</text>
</comment>
<gene>
    <name evidence="7" type="primary">FLX_0</name>
    <name evidence="7" type="ORF">CK203_008244</name>
</gene>
<evidence type="ECO:0000313" key="8">
    <source>
        <dbReference type="Proteomes" id="UP000288805"/>
    </source>
</evidence>
<evidence type="ECO:0000256" key="3">
    <source>
        <dbReference type="ARBA" id="ARBA00022782"/>
    </source>
</evidence>
<evidence type="ECO:0000256" key="5">
    <source>
        <dbReference type="ARBA" id="ARBA00023089"/>
    </source>
</evidence>
<name>A0A438KPE3_VITVI</name>
<keyword evidence="5" id="KW-0287">Flowering</keyword>
<dbReference type="PANTHER" id="PTHR33405:SF17">
    <property type="entry name" value="PROTEIN FLC EXPRESSOR"/>
    <property type="match status" value="1"/>
</dbReference>
<evidence type="ECO:0000256" key="1">
    <source>
        <dbReference type="ARBA" id="ARBA00005405"/>
    </source>
</evidence>
<proteinExistence type="inferred from homology"/>
<feature type="coiled-coil region" evidence="6">
    <location>
        <begin position="77"/>
        <end position="167"/>
    </location>
</feature>
<organism evidence="7 8">
    <name type="scientific">Vitis vinifera</name>
    <name type="common">Grape</name>
    <dbReference type="NCBI Taxonomy" id="29760"/>
    <lineage>
        <taxon>Eukaryota</taxon>
        <taxon>Viridiplantae</taxon>
        <taxon>Streptophyta</taxon>
        <taxon>Embryophyta</taxon>
        <taxon>Tracheophyta</taxon>
        <taxon>Spermatophyta</taxon>
        <taxon>Magnoliopsida</taxon>
        <taxon>eudicotyledons</taxon>
        <taxon>Gunneridae</taxon>
        <taxon>Pentapetalae</taxon>
        <taxon>rosids</taxon>
        <taxon>Vitales</taxon>
        <taxon>Vitaceae</taxon>
        <taxon>Viteae</taxon>
        <taxon>Vitis</taxon>
    </lineage>
</organism>
<keyword evidence="4 6" id="KW-0175">Coiled coil</keyword>